<dbReference type="PATRIC" id="fig|1807.14.peg.823"/>
<dbReference type="InterPro" id="IPR036034">
    <property type="entry name" value="PDZ_sf"/>
</dbReference>
<dbReference type="GO" id="GO:0005524">
    <property type="term" value="F:ATP binding"/>
    <property type="evidence" value="ECO:0007669"/>
    <property type="project" value="InterPro"/>
</dbReference>
<dbReference type="InterPro" id="IPR027065">
    <property type="entry name" value="Lon_Prtase"/>
</dbReference>
<comment type="similarity">
    <text evidence="1">Belongs to the peptidase S16 family.</text>
</comment>
<dbReference type="Pfam" id="PF13180">
    <property type="entry name" value="PDZ_2"/>
    <property type="match status" value="1"/>
</dbReference>
<dbReference type="SUPFAM" id="SSF50156">
    <property type="entry name" value="PDZ domain-like"/>
    <property type="match status" value="1"/>
</dbReference>
<organism evidence="4 5">
    <name type="scientific">Mycolicibacterium obuense</name>
    <dbReference type="NCBI Taxonomy" id="1807"/>
    <lineage>
        <taxon>Bacteria</taxon>
        <taxon>Bacillati</taxon>
        <taxon>Actinomycetota</taxon>
        <taxon>Actinomycetes</taxon>
        <taxon>Mycobacteriales</taxon>
        <taxon>Mycobacteriaceae</taxon>
        <taxon>Mycolicibacterium</taxon>
    </lineage>
</organism>
<sequence>MGTRVTLRVNLLLTSTVNGVNRRIATLIVALVPIIVFGVLATTVTVPYVALGPGPTFNTLGQVDGKEVVDIEGTEVKPTSGHLNMTTVSQMDGLTLGQALIFWASGRDQLIPRELVYPPDKSREEIDEANTTDFRNSEDSAEYAALSYLKYPMAITVQSIDEKGPSKGKLQAGDAIDAVNNTPVANLDEFSKIIQATKPGEKVVVDYRRKNEPAGIAEVTLGSRPDRPHGVLGVNVLDAPWAPFSIDFHLANIGGPSAGLMFSLAVVDKLTTGDLNDGKFVAGTGTITGDGEVGPIGGITHKITAAKDAGASVFLVPADNCDEATSADEKGIELIKVDTLTHAIDGLRTLSAGGEPPRC</sequence>
<dbReference type="InterPro" id="IPR020568">
    <property type="entry name" value="Ribosomal_Su5_D2-typ_SF"/>
</dbReference>
<feature type="active site" evidence="1">
    <location>
        <position position="257"/>
    </location>
</feature>
<dbReference type="GO" id="GO:0004176">
    <property type="term" value="F:ATP-dependent peptidase activity"/>
    <property type="evidence" value="ECO:0007669"/>
    <property type="project" value="UniProtKB-UniRule"/>
</dbReference>
<dbReference type="Pfam" id="PF05362">
    <property type="entry name" value="Lon_C"/>
    <property type="match status" value="1"/>
</dbReference>
<comment type="catalytic activity">
    <reaction evidence="1">
        <text>Hydrolysis of proteins in presence of ATP.</text>
        <dbReference type="EC" id="3.4.21.53"/>
    </reaction>
</comment>
<proteinExistence type="inferred from homology"/>
<dbReference type="PROSITE" id="PS51786">
    <property type="entry name" value="LON_PROTEOLYTIC"/>
    <property type="match status" value="1"/>
</dbReference>
<keyword evidence="2" id="KW-1133">Transmembrane helix</keyword>
<name>A0A0J6Z6V9_9MYCO</name>
<keyword evidence="2" id="KW-0812">Transmembrane</keyword>
<dbReference type="EC" id="3.4.21.53" evidence="1"/>
<dbReference type="AlphaFoldDB" id="A0A0J6Z6V9"/>
<keyword evidence="2" id="KW-0472">Membrane</keyword>
<evidence type="ECO:0000256" key="1">
    <source>
        <dbReference type="PROSITE-ProRule" id="PRU01122"/>
    </source>
</evidence>
<comment type="caution">
    <text evidence="4">The sequence shown here is derived from an EMBL/GenBank/DDBJ whole genome shotgun (WGS) entry which is preliminary data.</text>
</comment>
<dbReference type="SUPFAM" id="SSF54211">
    <property type="entry name" value="Ribosomal protein S5 domain 2-like"/>
    <property type="match status" value="1"/>
</dbReference>
<evidence type="ECO:0000256" key="2">
    <source>
        <dbReference type="SAM" id="Phobius"/>
    </source>
</evidence>
<dbReference type="InterPro" id="IPR008269">
    <property type="entry name" value="Lon_proteolytic"/>
</dbReference>
<dbReference type="EMBL" id="JYNU01000005">
    <property type="protein sequence ID" value="KMO80356.1"/>
    <property type="molecule type" value="Genomic_DNA"/>
</dbReference>
<dbReference type="InterPro" id="IPR001478">
    <property type="entry name" value="PDZ"/>
</dbReference>
<dbReference type="Proteomes" id="UP000036313">
    <property type="component" value="Unassembled WGS sequence"/>
</dbReference>
<dbReference type="Gene3D" id="3.30.230.10">
    <property type="match status" value="1"/>
</dbReference>
<protein>
    <recommendedName>
        <fullName evidence="1">endopeptidase La</fullName>
        <ecNumber evidence="1">3.4.21.53</ecNumber>
    </recommendedName>
</protein>
<dbReference type="GO" id="GO:0030163">
    <property type="term" value="P:protein catabolic process"/>
    <property type="evidence" value="ECO:0007669"/>
    <property type="project" value="InterPro"/>
</dbReference>
<accession>A0A0J6Z6V9</accession>
<keyword evidence="1 4" id="KW-0378">Hydrolase</keyword>
<evidence type="ECO:0000313" key="4">
    <source>
        <dbReference type="EMBL" id="KMO80356.1"/>
    </source>
</evidence>
<feature type="transmembrane region" description="Helical" evidence="2">
    <location>
        <begin position="24"/>
        <end position="50"/>
    </location>
</feature>
<dbReference type="InterPro" id="IPR014721">
    <property type="entry name" value="Ribsml_uS5_D2-typ_fold_subgr"/>
</dbReference>
<dbReference type="PANTHER" id="PTHR10046">
    <property type="entry name" value="ATP DEPENDENT LON PROTEASE FAMILY MEMBER"/>
    <property type="match status" value="1"/>
</dbReference>
<dbReference type="GO" id="GO:0006508">
    <property type="term" value="P:proteolysis"/>
    <property type="evidence" value="ECO:0007669"/>
    <property type="project" value="UniProtKB-KW"/>
</dbReference>
<feature type="active site" evidence="1">
    <location>
        <position position="302"/>
    </location>
</feature>
<keyword evidence="1" id="KW-0720">Serine protease</keyword>
<evidence type="ECO:0000313" key="5">
    <source>
        <dbReference type="Proteomes" id="UP000036313"/>
    </source>
</evidence>
<keyword evidence="1 4" id="KW-0645">Protease</keyword>
<feature type="domain" description="Lon proteolytic" evidence="3">
    <location>
        <begin position="252"/>
        <end position="350"/>
    </location>
</feature>
<evidence type="ECO:0000259" key="3">
    <source>
        <dbReference type="PROSITE" id="PS51786"/>
    </source>
</evidence>
<dbReference type="GO" id="GO:0004252">
    <property type="term" value="F:serine-type endopeptidase activity"/>
    <property type="evidence" value="ECO:0007669"/>
    <property type="project" value="UniProtKB-UniRule"/>
</dbReference>
<reference evidence="4 5" key="1">
    <citation type="journal article" date="2015" name="Genome Biol. Evol.">
        <title>Characterization of Three Mycobacterium spp. with Potential Use in Bioremediation by Genome Sequencing and Comparative Genomics.</title>
        <authorList>
            <person name="Das S."/>
            <person name="Pettersson B.M."/>
            <person name="Behra P.R."/>
            <person name="Ramesh M."/>
            <person name="Dasgupta S."/>
            <person name="Bhattacharya A."/>
            <person name="Kirsebom L.A."/>
        </authorList>
    </citation>
    <scope>NUCLEOTIDE SEQUENCE [LARGE SCALE GENOMIC DNA]</scope>
    <source>
        <strain evidence="4 5">DSM 44075</strain>
    </source>
</reference>
<dbReference type="Gene3D" id="2.30.42.10">
    <property type="match status" value="1"/>
</dbReference>
<gene>
    <name evidence="4" type="primary">lon2</name>
    <name evidence="4" type="ORF">MOBUDSM44075_00820</name>
</gene>